<proteinExistence type="predicted"/>
<gene>
    <name evidence="1" type="ORF">Esi_0191_0018</name>
</gene>
<dbReference type="EMBL" id="FN649760">
    <property type="protein sequence ID" value="CBN80253.1"/>
    <property type="molecule type" value="Genomic_DNA"/>
</dbReference>
<accession>D8LHD6</accession>
<organism evidence="1 2">
    <name type="scientific">Ectocarpus siliculosus</name>
    <name type="common">Brown alga</name>
    <name type="synonym">Conferva siliculosa</name>
    <dbReference type="NCBI Taxonomy" id="2880"/>
    <lineage>
        <taxon>Eukaryota</taxon>
        <taxon>Sar</taxon>
        <taxon>Stramenopiles</taxon>
        <taxon>Ochrophyta</taxon>
        <taxon>PX clade</taxon>
        <taxon>Phaeophyceae</taxon>
        <taxon>Ectocarpales</taxon>
        <taxon>Ectocarpaceae</taxon>
        <taxon>Ectocarpus</taxon>
    </lineage>
</organism>
<dbReference type="AlphaFoldDB" id="D8LHD6"/>
<name>D8LHD6_ECTSI</name>
<protein>
    <submittedName>
        <fullName evidence="1">Uncharacterized protein</fullName>
    </submittedName>
</protein>
<keyword evidence="2" id="KW-1185">Reference proteome</keyword>
<dbReference type="Proteomes" id="UP000002630">
    <property type="component" value="Unassembled WGS sequence"/>
</dbReference>
<evidence type="ECO:0000313" key="1">
    <source>
        <dbReference type="EMBL" id="CBN80253.1"/>
    </source>
</evidence>
<dbReference type="InParanoid" id="D8LHD6"/>
<reference evidence="1 2" key="1">
    <citation type="journal article" date="2010" name="Nature">
        <title>The Ectocarpus genome and the independent evolution of multicellularity in brown algae.</title>
        <authorList>
            <person name="Cock J.M."/>
            <person name="Sterck L."/>
            <person name="Rouze P."/>
            <person name="Scornet D."/>
            <person name="Allen A.E."/>
            <person name="Amoutzias G."/>
            <person name="Anthouard V."/>
            <person name="Artiguenave F."/>
            <person name="Aury J.M."/>
            <person name="Badger J.H."/>
            <person name="Beszteri B."/>
            <person name="Billiau K."/>
            <person name="Bonnet E."/>
            <person name="Bothwell J.H."/>
            <person name="Bowler C."/>
            <person name="Boyen C."/>
            <person name="Brownlee C."/>
            <person name="Carrano C.J."/>
            <person name="Charrier B."/>
            <person name="Cho G.Y."/>
            <person name="Coelho S.M."/>
            <person name="Collen J."/>
            <person name="Corre E."/>
            <person name="Da Silva C."/>
            <person name="Delage L."/>
            <person name="Delaroque N."/>
            <person name="Dittami S.M."/>
            <person name="Doulbeau S."/>
            <person name="Elias M."/>
            <person name="Farnham G."/>
            <person name="Gachon C.M."/>
            <person name="Gschloessl B."/>
            <person name="Heesch S."/>
            <person name="Jabbari K."/>
            <person name="Jubin C."/>
            <person name="Kawai H."/>
            <person name="Kimura K."/>
            <person name="Kloareg B."/>
            <person name="Kupper F.C."/>
            <person name="Lang D."/>
            <person name="Le Bail A."/>
            <person name="Leblanc C."/>
            <person name="Lerouge P."/>
            <person name="Lohr M."/>
            <person name="Lopez P.J."/>
            <person name="Martens C."/>
            <person name="Maumus F."/>
            <person name="Michel G."/>
            <person name="Miranda-Saavedra D."/>
            <person name="Morales J."/>
            <person name="Moreau H."/>
            <person name="Motomura T."/>
            <person name="Nagasato C."/>
            <person name="Napoli C.A."/>
            <person name="Nelson D.R."/>
            <person name="Nyvall-Collen P."/>
            <person name="Peters A.F."/>
            <person name="Pommier C."/>
            <person name="Potin P."/>
            <person name="Poulain J."/>
            <person name="Quesneville H."/>
            <person name="Read B."/>
            <person name="Rensing S.A."/>
            <person name="Ritter A."/>
            <person name="Rousvoal S."/>
            <person name="Samanta M."/>
            <person name="Samson G."/>
            <person name="Schroeder D.C."/>
            <person name="Segurens B."/>
            <person name="Strittmatter M."/>
            <person name="Tonon T."/>
            <person name="Tregear J.W."/>
            <person name="Valentin K."/>
            <person name="von Dassow P."/>
            <person name="Yamagishi T."/>
            <person name="Van de Peer Y."/>
            <person name="Wincker P."/>
        </authorList>
    </citation>
    <scope>NUCLEOTIDE SEQUENCE [LARGE SCALE GENOMIC DNA]</scope>
    <source>
        <strain evidence="2">Ec32 / CCAP1310/4</strain>
    </source>
</reference>
<evidence type="ECO:0000313" key="2">
    <source>
        <dbReference type="Proteomes" id="UP000002630"/>
    </source>
</evidence>
<sequence length="93" mass="10226">MPRVDEARLVPATVSSAIICLHMFEQSFKTSINAEVAMRHALTIFVIASALMTFHDTCDPAAAYPAMVSYSTITEQPAFVALLRFRFGLPCCL</sequence>